<organism evidence="2 3">
    <name type="scientific">Citrullus colocynthis</name>
    <name type="common">colocynth</name>
    <dbReference type="NCBI Taxonomy" id="252529"/>
    <lineage>
        <taxon>Eukaryota</taxon>
        <taxon>Viridiplantae</taxon>
        <taxon>Streptophyta</taxon>
        <taxon>Embryophyta</taxon>
        <taxon>Tracheophyta</taxon>
        <taxon>Spermatophyta</taxon>
        <taxon>Magnoliopsida</taxon>
        <taxon>eudicotyledons</taxon>
        <taxon>Gunneridae</taxon>
        <taxon>Pentapetalae</taxon>
        <taxon>rosids</taxon>
        <taxon>fabids</taxon>
        <taxon>Cucurbitales</taxon>
        <taxon>Cucurbitaceae</taxon>
        <taxon>Benincaseae</taxon>
        <taxon>Citrullus</taxon>
    </lineage>
</organism>
<name>A0ABP0Z6B9_9ROSI</name>
<dbReference type="Proteomes" id="UP001642487">
    <property type="component" value="Chromosome 7"/>
</dbReference>
<proteinExistence type="predicted"/>
<sequence length="163" mass="18014">MYWVVNDNWGGRSSNTFHPSNVNVIFMNYVLIWILEILLLVSHLSQNPPRRNSNSGPKTQAKENPQSLPFPSAAVPLLHLQLLLRNPAALSSPTSAMARRSDLSAAFNAIGTSGRSRNRCAACGRSVVPAILGAGAGVRSPDHCRNRKQKREMEMLSGFWMCW</sequence>
<keyword evidence="1" id="KW-0472">Membrane</keyword>
<reference evidence="2 3" key="1">
    <citation type="submission" date="2024-03" db="EMBL/GenBank/DDBJ databases">
        <authorList>
            <person name="Gkanogiannis A."/>
            <person name="Becerra Lopez-Lavalle L."/>
        </authorList>
    </citation>
    <scope>NUCLEOTIDE SEQUENCE [LARGE SCALE GENOMIC DNA]</scope>
</reference>
<evidence type="ECO:0000313" key="3">
    <source>
        <dbReference type="Proteomes" id="UP001642487"/>
    </source>
</evidence>
<accession>A0ABP0Z6B9</accession>
<keyword evidence="1" id="KW-1133">Transmembrane helix</keyword>
<keyword evidence="3" id="KW-1185">Reference proteome</keyword>
<protein>
    <submittedName>
        <fullName evidence="2">Uncharacterized protein</fullName>
    </submittedName>
</protein>
<feature type="transmembrane region" description="Helical" evidence="1">
    <location>
        <begin position="20"/>
        <end position="41"/>
    </location>
</feature>
<keyword evidence="1" id="KW-0812">Transmembrane</keyword>
<gene>
    <name evidence="2" type="ORF">CITCOLO1_LOCUS19218</name>
</gene>
<dbReference type="EMBL" id="OZ021741">
    <property type="protein sequence ID" value="CAK9326856.1"/>
    <property type="molecule type" value="Genomic_DNA"/>
</dbReference>
<evidence type="ECO:0000313" key="2">
    <source>
        <dbReference type="EMBL" id="CAK9326856.1"/>
    </source>
</evidence>
<evidence type="ECO:0000256" key="1">
    <source>
        <dbReference type="SAM" id="Phobius"/>
    </source>
</evidence>